<dbReference type="Proteomes" id="UP000050384">
    <property type="component" value="Unassembled WGS sequence"/>
</dbReference>
<dbReference type="AlphaFoldDB" id="A0A0Q0CIU3"/>
<comment type="caution">
    <text evidence="1">The sequence shown here is derived from an EMBL/GenBank/DDBJ whole genome shotgun (WGS) entry which is preliminary data.</text>
</comment>
<dbReference type="InterPro" id="IPR027417">
    <property type="entry name" value="P-loop_NTPase"/>
</dbReference>
<reference evidence="1 2" key="1">
    <citation type="submission" date="2015-09" db="EMBL/GenBank/DDBJ databases">
        <title>Genome announcement of multiple Pseudomonas syringae strains.</title>
        <authorList>
            <person name="Thakur S."/>
            <person name="Wang P.W."/>
            <person name="Gong Y."/>
            <person name="Weir B.S."/>
            <person name="Guttman D.S."/>
        </authorList>
    </citation>
    <scope>NUCLEOTIDE SEQUENCE [LARGE SCALE GENOMIC DNA]</scope>
    <source>
        <strain evidence="1 2">ICMP16929</strain>
    </source>
</reference>
<dbReference type="SUPFAM" id="SSF52540">
    <property type="entry name" value="P-loop containing nucleoside triphosphate hydrolases"/>
    <property type="match status" value="1"/>
</dbReference>
<gene>
    <name evidence="1" type="ORF">ALO94_200412</name>
</gene>
<evidence type="ECO:0000313" key="2">
    <source>
        <dbReference type="Proteomes" id="UP000050384"/>
    </source>
</evidence>
<proteinExistence type="predicted"/>
<organism evidence="1 2">
    <name type="scientific">Pseudomonas syringae pv. spinaceae</name>
    <dbReference type="NCBI Taxonomy" id="264459"/>
    <lineage>
        <taxon>Bacteria</taxon>
        <taxon>Pseudomonadati</taxon>
        <taxon>Pseudomonadota</taxon>
        <taxon>Gammaproteobacteria</taxon>
        <taxon>Pseudomonadales</taxon>
        <taxon>Pseudomonadaceae</taxon>
        <taxon>Pseudomonas</taxon>
        <taxon>Pseudomonas syringae</taxon>
    </lineage>
</organism>
<accession>A0A0Q0CIU3</accession>
<evidence type="ECO:0000313" key="1">
    <source>
        <dbReference type="EMBL" id="KPZ08552.1"/>
    </source>
</evidence>
<sequence>MSIARALMNGGHIILADEPTGALDSHSGAEVMTLLDEWPAKDMW</sequence>
<dbReference type="EMBL" id="LJRI01000248">
    <property type="protein sequence ID" value="KPZ08552.1"/>
    <property type="molecule type" value="Genomic_DNA"/>
</dbReference>
<name>A0A0Q0CIU3_PSESX</name>
<protein>
    <submittedName>
        <fullName evidence="1">Succinic semialdehyde dehydrogenase</fullName>
    </submittedName>
</protein>
<dbReference type="PATRIC" id="fig|264459.3.peg.1783"/>
<dbReference type="Gene3D" id="3.40.50.300">
    <property type="entry name" value="P-loop containing nucleotide triphosphate hydrolases"/>
    <property type="match status" value="1"/>
</dbReference>